<dbReference type="FunFam" id="1.10.10.1580:FF:000001">
    <property type="entry name" value="interferon regulatory factor 2-binding protein 2"/>
    <property type="match status" value="1"/>
</dbReference>
<feature type="compositionally biased region" description="Low complexity" evidence="4">
    <location>
        <begin position="484"/>
        <end position="510"/>
    </location>
</feature>
<feature type="compositionally biased region" description="Low complexity" evidence="4">
    <location>
        <begin position="322"/>
        <end position="337"/>
    </location>
</feature>
<organism evidence="7 8">
    <name type="scientific">Panagrellus redivivus</name>
    <name type="common">Microworm</name>
    <dbReference type="NCBI Taxonomy" id="6233"/>
    <lineage>
        <taxon>Eukaryota</taxon>
        <taxon>Metazoa</taxon>
        <taxon>Ecdysozoa</taxon>
        <taxon>Nematoda</taxon>
        <taxon>Chromadorea</taxon>
        <taxon>Rhabditida</taxon>
        <taxon>Tylenchina</taxon>
        <taxon>Panagrolaimomorpha</taxon>
        <taxon>Panagrolaimoidea</taxon>
        <taxon>Panagrolaimidae</taxon>
        <taxon>Panagrellus</taxon>
    </lineage>
</organism>
<evidence type="ECO:0000313" key="7">
    <source>
        <dbReference type="Proteomes" id="UP000492821"/>
    </source>
</evidence>
<evidence type="ECO:0000256" key="4">
    <source>
        <dbReference type="SAM" id="MobiDB-lite"/>
    </source>
</evidence>
<dbReference type="InterPro" id="IPR022750">
    <property type="entry name" value="IRF-2BP1_2-like_Znf"/>
</dbReference>
<dbReference type="GO" id="GO:0006357">
    <property type="term" value="P:regulation of transcription by RNA polymerase II"/>
    <property type="evidence" value="ECO:0007669"/>
    <property type="project" value="TreeGrafter"/>
</dbReference>
<feature type="region of interest" description="Disordered" evidence="4">
    <location>
        <begin position="303"/>
        <end position="363"/>
    </location>
</feature>
<dbReference type="WBParaSite" id="Pan_g23546.t1">
    <property type="protein sequence ID" value="Pan_g23546.t1"/>
    <property type="gene ID" value="Pan_g23546"/>
</dbReference>
<comment type="similarity">
    <text evidence="2">Belongs to the IRF2BP family.</text>
</comment>
<feature type="domain" description="Interferon regulatory factor 2-binding protein 1/2-like C3HC4 zinc finger" evidence="6">
    <location>
        <begin position="371"/>
        <end position="441"/>
    </location>
</feature>
<dbReference type="CDD" id="cd16511">
    <property type="entry name" value="vRING-HC_IRF2BP1-like"/>
    <property type="match status" value="1"/>
</dbReference>
<evidence type="ECO:0000256" key="3">
    <source>
        <dbReference type="ARBA" id="ARBA00023242"/>
    </source>
</evidence>
<feature type="region of interest" description="Disordered" evidence="4">
    <location>
        <begin position="469"/>
        <end position="521"/>
    </location>
</feature>
<proteinExistence type="inferred from homology"/>
<evidence type="ECO:0000259" key="6">
    <source>
        <dbReference type="Pfam" id="PF25454"/>
    </source>
</evidence>
<sequence>MFYTRGGVVSDRSFPLRLQPGFGCPATIRVLDQPPSAFRRPASTTVMAANPNPQAQAQLPMFPNQHAAAAAAAAAALASLPQLAMGQNSGASVSSASGPTHQHAAALAAMSKLSQKQHCYLCDLPRMPWAMCNDYIEPVCRGCVNYEGAEKIETVIENARRMKATHALLTASGVDHNGVQMNETKPSVPSKPPSVSNGSTNGHPKDPPGNKYPTNQAPRPGTVAPTMSLDASTLASPIPTNLADFAQFAAGRGLSLEDMAQLSRAAAAGGGVPPMLLPGMFAQNSFSNLCGFFPGGLPGAARTGRRPFDDLRDYKSFQDGQPTSTSLSPTSTHSPDSGPNRRRFHPYGMNGVATRPAASNGAPGGDNQVLLCTNCRERLEDTHFVQCPSVGHHKFCFPCSKKAIKKQVNSQEVYCPSGDKCPLNNGAMAWTFMATEIQQILGSDYKAFLEERERNGITLAPVSINAAAPTSQSNATGGVAAAVSPATGSSPPSNATSTSSDSSQTSPVATNSANQTTVNVD</sequence>
<evidence type="ECO:0000259" key="5">
    <source>
        <dbReference type="Pfam" id="PF11261"/>
    </source>
</evidence>
<dbReference type="Pfam" id="PF11261">
    <property type="entry name" value="IRF-2BP1_2"/>
    <property type="match status" value="1"/>
</dbReference>
<reference evidence="7" key="1">
    <citation type="journal article" date="2013" name="Genetics">
        <title>The draft genome and transcriptome of Panagrellus redivivus are shaped by the harsh demands of a free-living lifestyle.</title>
        <authorList>
            <person name="Srinivasan J."/>
            <person name="Dillman A.R."/>
            <person name="Macchietto M.G."/>
            <person name="Heikkinen L."/>
            <person name="Lakso M."/>
            <person name="Fracchia K.M."/>
            <person name="Antoshechkin I."/>
            <person name="Mortazavi A."/>
            <person name="Wong G."/>
            <person name="Sternberg P.W."/>
        </authorList>
    </citation>
    <scope>NUCLEOTIDE SEQUENCE [LARGE SCALE GENOMIC DNA]</scope>
    <source>
        <strain evidence="7">MT8872</strain>
    </source>
</reference>
<dbReference type="AlphaFoldDB" id="A0A7E4VPW8"/>
<name>A0A7E4VPW8_PANRE</name>
<feature type="compositionally biased region" description="Polar residues" evidence="4">
    <location>
        <begin position="511"/>
        <end position="521"/>
    </location>
</feature>
<dbReference type="SUPFAM" id="SSF57850">
    <property type="entry name" value="RING/U-box"/>
    <property type="match status" value="1"/>
</dbReference>
<dbReference type="InterPro" id="IPR057414">
    <property type="entry name" value="Zf-C3HC4_IRF-2BP1_2"/>
</dbReference>
<feature type="domain" description="Interferon regulatory factor 2-binding protein 1/2-like zinc finger" evidence="5">
    <location>
        <begin position="116"/>
        <end position="166"/>
    </location>
</feature>
<dbReference type="Proteomes" id="UP000492821">
    <property type="component" value="Unassembled WGS sequence"/>
</dbReference>
<dbReference type="GO" id="GO:0005634">
    <property type="term" value="C:nucleus"/>
    <property type="evidence" value="ECO:0007669"/>
    <property type="project" value="UniProtKB-SubCell"/>
</dbReference>
<evidence type="ECO:0000256" key="2">
    <source>
        <dbReference type="ARBA" id="ARBA00010802"/>
    </source>
</evidence>
<feature type="compositionally biased region" description="Basic and acidic residues" evidence="4">
    <location>
        <begin position="306"/>
        <end position="316"/>
    </location>
</feature>
<dbReference type="InterPro" id="IPR044882">
    <property type="entry name" value="I2BP1/2_C3HC4-RING_sf"/>
</dbReference>
<dbReference type="GO" id="GO:0003714">
    <property type="term" value="F:transcription corepressor activity"/>
    <property type="evidence" value="ECO:0007669"/>
    <property type="project" value="TreeGrafter"/>
</dbReference>
<dbReference type="PANTHER" id="PTHR10816:SF19">
    <property type="entry name" value="PROTEIN INTERACTING WITH TTK69 AND SIN3A, ISOFORM D"/>
    <property type="match status" value="1"/>
</dbReference>
<dbReference type="PANTHER" id="PTHR10816">
    <property type="entry name" value="MYELIN TRANSCRIPTION FACTOR 1-RELATED"/>
    <property type="match status" value="1"/>
</dbReference>
<keyword evidence="3" id="KW-0539">Nucleus</keyword>
<keyword evidence="7" id="KW-1185">Reference proteome</keyword>
<reference evidence="8" key="2">
    <citation type="submission" date="2020-10" db="UniProtKB">
        <authorList>
            <consortium name="WormBaseParasite"/>
        </authorList>
    </citation>
    <scope>IDENTIFICATION</scope>
</reference>
<dbReference type="Gene3D" id="1.10.10.1580">
    <property type="entry name" value="Interferon regulatory factor 2-binding protein"/>
    <property type="match status" value="1"/>
</dbReference>
<evidence type="ECO:0000313" key="8">
    <source>
        <dbReference type="WBParaSite" id="Pan_g23546.t1"/>
    </source>
</evidence>
<accession>A0A7E4VPW8</accession>
<feature type="compositionally biased region" description="Low complexity" evidence="4">
    <location>
        <begin position="185"/>
        <end position="196"/>
    </location>
</feature>
<protein>
    <submittedName>
        <fullName evidence="8">IRF-2BP1_2 domain-containing protein</fullName>
    </submittedName>
</protein>
<evidence type="ECO:0000256" key="1">
    <source>
        <dbReference type="ARBA" id="ARBA00004123"/>
    </source>
</evidence>
<comment type="subcellular location">
    <subcellularLocation>
        <location evidence="1">Nucleus</location>
    </subcellularLocation>
</comment>
<feature type="region of interest" description="Disordered" evidence="4">
    <location>
        <begin position="175"/>
        <end position="226"/>
    </location>
</feature>
<dbReference type="Pfam" id="PF25454">
    <property type="entry name" value="zf-C3HC4_IRF-2BP1_2"/>
    <property type="match status" value="1"/>
</dbReference>